<keyword evidence="3" id="KW-1185">Reference proteome</keyword>
<name>D2QDP7_SPILD</name>
<dbReference type="PANTHER" id="PTHR46865:SF2">
    <property type="entry name" value="MONOOXYGENASE"/>
    <property type="match status" value="1"/>
</dbReference>
<dbReference type="InterPro" id="IPR002938">
    <property type="entry name" value="FAD-bd"/>
</dbReference>
<dbReference type="Pfam" id="PF01494">
    <property type="entry name" value="FAD_binding_3"/>
    <property type="match status" value="1"/>
</dbReference>
<dbReference type="Proteomes" id="UP000002028">
    <property type="component" value="Chromosome"/>
</dbReference>
<sequence length="391" mass="43534">MRKRIIISGGGIAGLAAAILLQKQGHQIIVLDKVNDFTQAGFLLSLKSFGVTIMEELGLGQQLLDASAPSEYMNFVDSDGQLIRRVSYERMNQQINQSIRLITRGGLHHLLVHAIQDKVTILLDTRLEQVEQIGQTVKATLSNGQLIEADLLLVSEGLRSTTRNRYIAGSHVEDFNVFYMGGRLNEPHTYPVGSFKTFIDVNKSLAIYPISSDELAMQCYIYNTDEVAQLQAKTDQLLTETFKGYGSEVQQLIDRFLHHGLLFSDKMGMAHAPNLVNNRIVLVGDAGYCPTALSGMGASLSLYGAKALAHFISQSPDEISLACQHYNALMQPIIEKFQRNARSNAETFLPQNEASLNAFTRYFSTASEADLYQRMTAQLVLTDDQLHFFYQ</sequence>
<dbReference type="AlphaFoldDB" id="D2QDP7"/>
<proteinExistence type="predicted"/>
<evidence type="ECO:0000313" key="2">
    <source>
        <dbReference type="EMBL" id="ADB38177.1"/>
    </source>
</evidence>
<dbReference type="GO" id="GO:0004497">
    <property type="term" value="F:monooxygenase activity"/>
    <property type="evidence" value="ECO:0007669"/>
    <property type="project" value="UniProtKB-KW"/>
</dbReference>
<dbReference type="HOGENOM" id="CLU_009665_1_0_10"/>
<dbReference type="EMBL" id="CP001769">
    <property type="protein sequence ID" value="ADB38177.1"/>
    <property type="molecule type" value="Genomic_DNA"/>
</dbReference>
<dbReference type="RefSeq" id="WP_012926723.1">
    <property type="nucleotide sequence ID" value="NC_013730.1"/>
</dbReference>
<evidence type="ECO:0000313" key="3">
    <source>
        <dbReference type="Proteomes" id="UP000002028"/>
    </source>
</evidence>
<dbReference type="STRING" id="504472.Slin_2149"/>
<evidence type="ECO:0000259" key="1">
    <source>
        <dbReference type="Pfam" id="PF01494"/>
    </source>
</evidence>
<dbReference type="InterPro" id="IPR036188">
    <property type="entry name" value="FAD/NAD-bd_sf"/>
</dbReference>
<feature type="domain" description="FAD-binding" evidence="1">
    <location>
        <begin position="5"/>
        <end position="309"/>
    </location>
</feature>
<dbReference type="GO" id="GO:0071949">
    <property type="term" value="F:FAD binding"/>
    <property type="evidence" value="ECO:0007669"/>
    <property type="project" value="InterPro"/>
</dbReference>
<accession>D2QDP7</accession>
<dbReference type="eggNOG" id="COG0654">
    <property type="taxonomic scope" value="Bacteria"/>
</dbReference>
<keyword evidence="2" id="KW-0560">Oxidoreductase</keyword>
<dbReference type="InterPro" id="IPR051704">
    <property type="entry name" value="FAD_aromatic-hydroxylase"/>
</dbReference>
<gene>
    <name evidence="2" type="ordered locus">Slin_2149</name>
</gene>
<dbReference type="PANTHER" id="PTHR46865">
    <property type="entry name" value="OXIDOREDUCTASE-RELATED"/>
    <property type="match status" value="1"/>
</dbReference>
<reference evidence="2 3" key="1">
    <citation type="journal article" date="2010" name="Stand. Genomic Sci.">
        <title>Complete genome sequence of Spirosoma linguale type strain (1).</title>
        <authorList>
            <person name="Lail K."/>
            <person name="Sikorski J."/>
            <person name="Saunders E."/>
            <person name="Lapidus A."/>
            <person name="Glavina Del Rio T."/>
            <person name="Copeland A."/>
            <person name="Tice H."/>
            <person name="Cheng J.-F."/>
            <person name="Lucas S."/>
            <person name="Nolan M."/>
            <person name="Bruce D."/>
            <person name="Goodwin L."/>
            <person name="Pitluck S."/>
            <person name="Ivanova N."/>
            <person name="Mavromatis K."/>
            <person name="Ovchinnikova G."/>
            <person name="Pati A."/>
            <person name="Chen A."/>
            <person name="Palaniappan K."/>
            <person name="Land M."/>
            <person name="Hauser L."/>
            <person name="Chang Y.-J."/>
            <person name="Jeffries C.D."/>
            <person name="Chain P."/>
            <person name="Brettin T."/>
            <person name="Detter J.C."/>
            <person name="Schuetze A."/>
            <person name="Rohde M."/>
            <person name="Tindall B.J."/>
            <person name="Goeker M."/>
            <person name="Bristow J."/>
            <person name="Eisen J.A."/>
            <person name="Markowitz V."/>
            <person name="Hugenholtz P."/>
            <person name="Kyrpides N.C."/>
            <person name="Klenk H.-P."/>
            <person name="Chen F."/>
        </authorList>
    </citation>
    <scope>NUCLEOTIDE SEQUENCE [LARGE SCALE GENOMIC DNA]</scope>
    <source>
        <strain evidence="3">ATCC 33905 / DSM 74 / LMG 10896 / Claus 1</strain>
    </source>
</reference>
<dbReference type="PRINTS" id="PR00420">
    <property type="entry name" value="RNGMNOXGNASE"/>
</dbReference>
<dbReference type="SUPFAM" id="SSF51905">
    <property type="entry name" value="FAD/NAD(P)-binding domain"/>
    <property type="match status" value="1"/>
</dbReference>
<keyword evidence="2" id="KW-0503">Monooxygenase</keyword>
<dbReference type="KEGG" id="sli:Slin_2149"/>
<protein>
    <submittedName>
        <fullName evidence="2">Monooxygenase FAD-binding protein</fullName>
    </submittedName>
</protein>
<organism evidence="2 3">
    <name type="scientific">Spirosoma linguale (strain ATCC 33905 / DSM 74 / LMG 10896 / Claus 1)</name>
    <dbReference type="NCBI Taxonomy" id="504472"/>
    <lineage>
        <taxon>Bacteria</taxon>
        <taxon>Pseudomonadati</taxon>
        <taxon>Bacteroidota</taxon>
        <taxon>Cytophagia</taxon>
        <taxon>Cytophagales</taxon>
        <taxon>Cytophagaceae</taxon>
        <taxon>Spirosoma</taxon>
    </lineage>
</organism>
<dbReference type="Gene3D" id="3.50.50.60">
    <property type="entry name" value="FAD/NAD(P)-binding domain"/>
    <property type="match status" value="1"/>
</dbReference>